<comment type="caution">
    <text evidence="1">The sequence shown here is derived from an EMBL/GenBank/DDBJ whole genome shotgun (WGS) entry which is preliminary data.</text>
</comment>
<evidence type="ECO:0000313" key="1">
    <source>
        <dbReference type="EMBL" id="CAG7649418.1"/>
    </source>
</evidence>
<organism evidence="1 2">
    <name type="scientific">Paenibacillus solanacearum</name>
    <dbReference type="NCBI Taxonomy" id="2048548"/>
    <lineage>
        <taxon>Bacteria</taxon>
        <taxon>Bacillati</taxon>
        <taxon>Bacillota</taxon>
        <taxon>Bacilli</taxon>
        <taxon>Bacillales</taxon>
        <taxon>Paenibacillaceae</taxon>
        <taxon>Paenibacillus</taxon>
    </lineage>
</organism>
<dbReference type="Proteomes" id="UP000693672">
    <property type="component" value="Unassembled WGS sequence"/>
</dbReference>
<keyword evidence="2" id="KW-1185">Reference proteome</keyword>
<dbReference type="EMBL" id="CAJVAS010000048">
    <property type="protein sequence ID" value="CAG7649418.1"/>
    <property type="molecule type" value="Genomic_DNA"/>
</dbReference>
<dbReference type="AlphaFoldDB" id="A0A916NLC7"/>
<protein>
    <recommendedName>
        <fullName evidence="3">VOC domain-containing protein</fullName>
    </recommendedName>
</protein>
<gene>
    <name evidence="1" type="ORF">PAESOLCIP111_05863</name>
</gene>
<sequence>MGEQQLHVVECPESETLRTSGMNTLEGHFSIWVKSYSQTVQWLEKMGIQYEIEPNSVAGFSQIYILDRDNNVVEFAAPYNS</sequence>
<name>A0A916NLC7_9BACL</name>
<accession>A0A916NLC7</accession>
<dbReference type="RefSeq" id="WP_218095551.1">
    <property type="nucleotide sequence ID" value="NZ_CAJVAS010000048.1"/>
</dbReference>
<proteinExistence type="predicted"/>
<evidence type="ECO:0008006" key="3">
    <source>
        <dbReference type="Google" id="ProtNLM"/>
    </source>
</evidence>
<reference evidence="1" key="1">
    <citation type="submission" date="2021-06" db="EMBL/GenBank/DDBJ databases">
        <authorList>
            <person name="Criscuolo A."/>
        </authorList>
    </citation>
    <scope>NUCLEOTIDE SEQUENCE</scope>
    <source>
        <strain evidence="1">CIP111600</strain>
    </source>
</reference>
<evidence type="ECO:0000313" key="2">
    <source>
        <dbReference type="Proteomes" id="UP000693672"/>
    </source>
</evidence>